<name>A0A9X0BML5_9EURO</name>
<dbReference type="EMBL" id="JAPWDO010000004">
    <property type="protein sequence ID" value="KAJ5472809.1"/>
    <property type="molecule type" value="Genomic_DNA"/>
</dbReference>
<organism evidence="2 3">
    <name type="scientific">Penicillium desertorum</name>
    <dbReference type="NCBI Taxonomy" id="1303715"/>
    <lineage>
        <taxon>Eukaryota</taxon>
        <taxon>Fungi</taxon>
        <taxon>Dikarya</taxon>
        <taxon>Ascomycota</taxon>
        <taxon>Pezizomycotina</taxon>
        <taxon>Eurotiomycetes</taxon>
        <taxon>Eurotiomycetidae</taxon>
        <taxon>Eurotiales</taxon>
        <taxon>Aspergillaceae</taxon>
        <taxon>Penicillium</taxon>
    </lineage>
</organism>
<reference evidence="2" key="1">
    <citation type="submission" date="2022-12" db="EMBL/GenBank/DDBJ databases">
        <authorList>
            <person name="Petersen C."/>
        </authorList>
    </citation>
    <scope>NUCLEOTIDE SEQUENCE</scope>
    <source>
        <strain evidence="2">IBT 17660</strain>
    </source>
</reference>
<accession>A0A9X0BML5</accession>
<feature type="region of interest" description="Disordered" evidence="1">
    <location>
        <begin position="134"/>
        <end position="165"/>
    </location>
</feature>
<reference evidence="2" key="2">
    <citation type="journal article" date="2023" name="IMA Fungus">
        <title>Comparative genomic study of the Penicillium genus elucidates a diverse pangenome and 15 lateral gene transfer events.</title>
        <authorList>
            <person name="Petersen C."/>
            <person name="Sorensen T."/>
            <person name="Nielsen M.R."/>
            <person name="Sondergaard T.E."/>
            <person name="Sorensen J.L."/>
            <person name="Fitzpatrick D.A."/>
            <person name="Frisvad J.C."/>
            <person name="Nielsen K.L."/>
        </authorList>
    </citation>
    <scope>NUCLEOTIDE SEQUENCE</scope>
    <source>
        <strain evidence="2">IBT 17660</strain>
    </source>
</reference>
<sequence>MVGAYYLGDKGNLSHGAKRSFDLKGAIISTGSNSFVSFSPYLNVSYELASLNRTKNTNFHNSATNFIGQLETRPMNYLEDKKPEFGSFMPNDVSIGKDNNIRMSDSDSGTLAVRTFVRFGVNIDLEVLKQTKKKTLDSTASSGKRDFDDVYNLTASAENTEENDL</sequence>
<evidence type="ECO:0000256" key="1">
    <source>
        <dbReference type="SAM" id="MobiDB-lite"/>
    </source>
</evidence>
<comment type="caution">
    <text evidence="2">The sequence shown here is derived from an EMBL/GenBank/DDBJ whole genome shotgun (WGS) entry which is preliminary data.</text>
</comment>
<dbReference type="AlphaFoldDB" id="A0A9X0BML5"/>
<dbReference type="Proteomes" id="UP001147760">
    <property type="component" value="Unassembled WGS sequence"/>
</dbReference>
<keyword evidence="3" id="KW-1185">Reference proteome</keyword>
<gene>
    <name evidence="2" type="ORF">N7530_006810</name>
</gene>
<dbReference type="OrthoDB" id="4526881at2759"/>
<evidence type="ECO:0000313" key="2">
    <source>
        <dbReference type="EMBL" id="KAJ5472809.1"/>
    </source>
</evidence>
<evidence type="ECO:0000313" key="3">
    <source>
        <dbReference type="Proteomes" id="UP001147760"/>
    </source>
</evidence>
<protein>
    <submittedName>
        <fullName evidence="2">Uncharacterized protein</fullName>
    </submittedName>
</protein>
<proteinExistence type="predicted"/>